<organism evidence="7 8">
    <name type="scientific">Inquilinus limosus MP06</name>
    <dbReference type="NCBI Taxonomy" id="1398085"/>
    <lineage>
        <taxon>Bacteria</taxon>
        <taxon>Pseudomonadati</taxon>
        <taxon>Pseudomonadota</taxon>
        <taxon>Alphaproteobacteria</taxon>
        <taxon>Rhodospirillales</taxon>
        <taxon>Rhodospirillaceae</taxon>
        <taxon>Inquilinus</taxon>
    </lineage>
</organism>
<dbReference type="InterPro" id="IPR006311">
    <property type="entry name" value="TAT_signal"/>
</dbReference>
<evidence type="ECO:0000313" key="7">
    <source>
        <dbReference type="EMBL" id="KGM34420.1"/>
    </source>
</evidence>
<dbReference type="InterPro" id="IPR006058">
    <property type="entry name" value="2Fe2S_fd_BS"/>
</dbReference>
<feature type="domain" description="2Fe-2S ferredoxin-type" evidence="6">
    <location>
        <begin position="45"/>
        <end position="121"/>
    </location>
</feature>
<reference evidence="7 8" key="1">
    <citation type="submission" date="2014-01" db="EMBL/GenBank/DDBJ databases">
        <title>Genome sequence determination for a cystic fibrosis isolate, Inquilinus limosus.</title>
        <authorList>
            <person name="Pino M."/>
            <person name="Di Conza J."/>
            <person name="Gutkind G."/>
        </authorList>
    </citation>
    <scope>NUCLEOTIDE SEQUENCE [LARGE SCALE GENOMIC DNA]</scope>
    <source>
        <strain evidence="7 8">MP06</strain>
    </source>
</reference>
<dbReference type="EMBL" id="JANX01000094">
    <property type="protein sequence ID" value="KGM34420.1"/>
    <property type="molecule type" value="Genomic_DNA"/>
</dbReference>
<dbReference type="Gene3D" id="1.10.150.120">
    <property type="entry name" value="[2Fe-2S]-binding domain"/>
    <property type="match status" value="1"/>
</dbReference>
<dbReference type="InterPro" id="IPR012675">
    <property type="entry name" value="Beta-grasp_dom_sf"/>
</dbReference>
<evidence type="ECO:0000256" key="2">
    <source>
        <dbReference type="ARBA" id="ARBA00022723"/>
    </source>
</evidence>
<dbReference type="InterPro" id="IPR001041">
    <property type="entry name" value="2Fe-2S_ferredoxin-type"/>
</dbReference>
<dbReference type="Gene3D" id="3.10.20.30">
    <property type="match status" value="1"/>
</dbReference>
<protein>
    <submittedName>
        <fullName evidence="7">Oxidoreductase</fullName>
    </submittedName>
</protein>
<dbReference type="GO" id="GO:0046872">
    <property type="term" value="F:metal ion binding"/>
    <property type="evidence" value="ECO:0007669"/>
    <property type="project" value="UniProtKB-KW"/>
</dbReference>
<evidence type="ECO:0000256" key="1">
    <source>
        <dbReference type="ARBA" id="ARBA00022714"/>
    </source>
</evidence>
<keyword evidence="1" id="KW-0001">2Fe-2S</keyword>
<sequence length="198" mass="20605">MPDVKRRPFLGMTASAAAAVPLGGAAPAVDAQAEVPAPSVGPDLMPMRLRINGQDQTVALDIRTTLLDALREHVGLTGSKKGCDQGQCGACTVLLDGRRVLSCLTLAVMAQGRAVTTIEGLAADGALHPMQQAFIDHDAFQCGYCTPGQILSAVACVEEGHAGSEAEIREFMSGNLCRCAAYPNIVDAILQAKAEMEA</sequence>
<dbReference type="InterPro" id="IPR036010">
    <property type="entry name" value="2Fe-2S_ferredoxin-like_sf"/>
</dbReference>
<dbReference type="PANTHER" id="PTHR45331:SF2">
    <property type="entry name" value="OXIDOREDUCTASE WITH IRON-SULFUR SUBUNIT"/>
    <property type="match status" value="1"/>
</dbReference>
<dbReference type="Proteomes" id="UP000029995">
    <property type="component" value="Unassembled WGS sequence"/>
</dbReference>
<dbReference type="SUPFAM" id="SSF54292">
    <property type="entry name" value="2Fe-2S ferredoxin-like"/>
    <property type="match status" value="1"/>
</dbReference>
<dbReference type="SUPFAM" id="SSF47741">
    <property type="entry name" value="CO dehydrogenase ISP C-domain like"/>
    <property type="match status" value="1"/>
</dbReference>
<dbReference type="InterPro" id="IPR002888">
    <property type="entry name" value="2Fe-2S-bd"/>
</dbReference>
<keyword evidence="5" id="KW-0411">Iron-sulfur</keyword>
<gene>
    <name evidence="7" type="ORF">P409_10355</name>
</gene>
<evidence type="ECO:0000259" key="6">
    <source>
        <dbReference type="PROSITE" id="PS51085"/>
    </source>
</evidence>
<keyword evidence="2" id="KW-0479">Metal-binding</keyword>
<proteinExistence type="predicted"/>
<dbReference type="GO" id="GO:0016903">
    <property type="term" value="F:oxidoreductase activity, acting on the aldehyde or oxo group of donors"/>
    <property type="evidence" value="ECO:0007669"/>
    <property type="project" value="TreeGrafter"/>
</dbReference>
<dbReference type="PROSITE" id="PS51318">
    <property type="entry name" value="TAT"/>
    <property type="match status" value="1"/>
</dbReference>
<evidence type="ECO:0000256" key="5">
    <source>
        <dbReference type="ARBA" id="ARBA00023014"/>
    </source>
</evidence>
<name>A0A0A0D8Q3_9PROT</name>
<dbReference type="AlphaFoldDB" id="A0A0A0D8Q3"/>
<dbReference type="InterPro" id="IPR052914">
    <property type="entry name" value="Aldehyde_Oxdr_Iron-Sulfur"/>
</dbReference>
<dbReference type="Pfam" id="PF01799">
    <property type="entry name" value="Fer2_2"/>
    <property type="match status" value="1"/>
</dbReference>
<evidence type="ECO:0000256" key="4">
    <source>
        <dbReference type="ARBA" id="ARBA00023004"/>
    </source>
</evidence>
<dbReference type="InterPro" id="IPR036884">
    <property type="entry name" value="2Fe-2S-bd_dom_sf"/>
</dbReference>
<dbReference type="PANTHER" id="PTHR45331">
    <property type="entry name" value="OXIDOREDUCTASE, IRON-SULPHUR BINDING SUBUNIT-RELATED-RELATED"/>
    <property type="match status" value="1"/>
</dbReference>
<dbReference type="FunFam" id="1.10.150.120:FF:000003">
    <property type="entry name" value="Carbon monoxide dehydrogenase, small subunit"/>
    <property type="match status" value="1"/>
</dbReference>
<keyword evidence="3" id="KW-0560">Oxidoreductase</keyword>
<dbReference type="PROSITE" id="PS51085">
    <property type="entry name" value="2FE2S_FER_2"/>
    <property type="match status" value="1"/>
</dbReference>
<dbReference type="CDD" id="cd00207">
    <property type="entry name" value="fer2"/>
    <property type="match status" value="1"/>
</dbReference>
<evidence type="ECO:0000256" key="3">
    <source>
        <dbReference type="ARBA" id="ARBA00023002"/>
    </source>
</evidence>
<dbReference type="GO" id="GO:0051537">
    <property type="term" value="F:2 iron, 2 sulfur cluster binding"/>
    <property type="evidence" value="ECO:0007669"/>
    <property type="project" value="UniProtKB-KW"/>
</dbReference>
<keyword evidence="4" id="KW-0408">Iron</keyword>
<accession>A0A0A0D8Q3</accession>
<dbReference type="FunFam" id="3.10.20.30:FF:000020">
    <property type="entry name" value="Xanthine dehydrogenase iron-sulfur subunit"/>
    <property type="match status" value="1"/>
</dbReference>
<comment type="caution">
    <text evidence="7">The sequence shown here is derived from an EMBL/GenBank/DDBJ whole genome shotgun (WGS) entry which is preliminary data.</text>
</comment>
<dbReference type="Pfam" id="PF00111">
    <property type="entry name" value="Fer2"/>
    <property type="match status" value="1"/>
</dbReference>
<evidence type="ECO:0000313" key="8">
    <source>
        <dbReference type="Proteomes" id="UP000029995"/>
    </source>
</evidence>
<dbReference type="PROSITE" id="PS00197">
    <property type="entry name" value="2FE2S_FER_1"/>
    <property type="match status" value="1"/>
</dbReference>